<dbReference type="GO" id="GO:0008176">
    <property type="term" value="F:tRNA (guanine(46)-N7)-methyltransferase activity"/>
    <property type="evidence" value="ECO:0007669"/>
    <property type="project" value="UniProtKB-EC"/>
</dbReference>
<dbReference type="GO" id="GO:0043527">
    <property type="term" value="C:tRNA methyltransferase complex"/>
    <property type="evidence" value="ECO:0007669"/>
    <property type="project" value="TreeGrafter"/>
</dbReference>
<dbReference type="SUPFAM" id="SSF53335">
    <property type="entry name" value="S-adenosyl-L-methionine-dependent methyltransferases"/>
    <property type="match status" value="1"/>
</dbReference>
<name>A0A0E9N0M7_9BACT</name>
<dbReference type="EMBL" id="BBWV01000002">
    <property type="protein sequence ID" value="GAO42905.1"/>
    <property type="molecule type" value="Genomic_DNA"/>
</dbReference>
<dbReference type="Pfam" id="PF13847">
    <property type="entry name" value="Methyltransf_31"/>
    <property type="match status" value="1"/>
</dbReference>
<keyword evidence="4" id="KW-0489">Methyltransferase</keyword>
<comment type="function">
    <text evidence="2">Catalyzes the formation of N(7)-methylguanine at position 46 (m7G46) in tRNA.</text>
</comment>
<dbReference type="STRING" id="1220578.FPE01S_02_00100"/>
<dbReference type="InterPro" id="IPR025714">
    <property type="entry name" value="Methyltranfer_dom"/>
</dbReference>
<dbReference type="CDD" id="cd02440">
    <property type="entry name" value="AdoMet_MTases"/>
    <property type="match status" value="1"/>
</dbReference>
<evidence type="ECO:0000313" key="9">
    <source>
        <dbReference type="EMBL" id="GAO42905.1"/>
    </source>
</evidence>
<dbReference type="EC" id="2.1.1.33" evidence="3"/>
<accession>A0A0E9N0M7</accession>
<evidence type="ECO:0000256" key="3">
    <source>
        <dbReference type="ARBA" id="ARBA00011977"/>
    </source>
</evidence>
<feature type="domain" description="Methyltransferase" evidence="8">
    <location>
        <begin position="59"/>
        <end position="197"/>
    </location>
</feature>
<dbReference type="AlphaFoldDB" id="A0A0E9N0M7"/>
<gene>
    <name evidence="9" type="ORF">FPE01S_02_00100</name>
</gene>
<keyword evidence="6" id="KW-0949">S-adenosyl-L-methionine</keyword>
<comment type="catalytic activity">
    <reaction evidence="1">
        <text>guanosine(46) in tRNA + S-adenosyl-L-methionine = N(7)-methylguanosine(46) in tRNA + S-adenosyl-L-homocysteine</text>
        <dbReference type="Rhea" id="RHEA:42708"/>
        <dbReference type="Rhea" id="RHEA-COMP:10188"/>
        <dbReference type="Rhea" id="RHEA-COMP:10189"/>
        <dbReference type="ChEBI" id="CHEBI:57856"/>
        <dbReference type="ChEBI" id="CHEBI:59789"/>
        <dbReference type="ChEBI" id="CHEBI:74269"/>
        <dbReference type="ChEBI" id="CHEBI:74480"/>
        <dbReference type="EC" id="2.1.1.33"/>
    </reaction>
</comment>
<protein>
    <recommendedName>
        <fullName evidence="3">tRNA (guanine(46)-N(7))-methyltransferase</fullName>
        <ecNumber evidence="3">2.1.1.33</ecNumber>
    </recommendedName>
</protein>
<evidence type="ECO:0000313" key="10">
    <source>
        <dbReference type="Proteomes" id="UP000033121"/>
    </source>
</evidence>
<evidence type="ECO:0000256" key="2">
    <source>
        <dbReference type="ARBA" id="ARBA00003015"/>
    </source>
</evidence>
<evidence type="ECO:0000256" key="5">
    <source>
        <dbReference type="ARBA" id="ARBA00022679"/>
    </source>
</evidence>
<dbReference type="PANTHER" id="PTHR23417:SF21">
    <property type="entry name" value="TRNA (GUANINE-N(7)-)-METHYLTRANSFERASE"/>
    <property type="match status" value="1"/>
</dbReference>
<keyword evidence="5" id="KW-0808">Transferase</keyword>
<sequence>MVTFAAMHLSTPAECLDNWFSNDVAFHELYPAVISQLARRHWTPLRVARKAAAFLRTGKEDRVLDIGSGVGKFCLAAAHAEPTVQFTGVELRPWLVEHARIAQQKLGLKNVRFLAANIKDVCFKQFDHFYFYNSFYENLAESEKIDQEMPCSLELFERYSYYLYKQLANRPAGTRLVTYHSLETEIPADFHLVQTEINGYLKYWIKV</sequence>
<dbReference type="Gene3D" id="3.40.50.150">
    <property type="entry name" value="Vaccinia Virus protein VP39"/>
    <property type="match status" value="1"/>
</dbReference>
<dbReference type="PANTHER" id="PTHR23417">
    <property type="entry name" value="3-DEOXY-D-MANNO-OCTULOSONIC-ACID TRANSFERASE/TRNA GUANINE-N 7 - -METHYLTRANSFERASE"/>
    <property type="match status" value="1"/>
</dbReference>
<evidence type="ECO:0000256" key="1">
    <source>
        <dbReference type="ARBA" id="ARBA00000142"/>
    </source>
</evidence>
<comment type="caution">
    <text evidence="9">The sequence shown here is derived from an EMBL/GenBank/DDBJ whole genome shotgun (WGS) entry which is preliminary data.</text>
</comment>
<organism evidence="9 10">
    <name type="scientific">Flavihumibacter petaseus NBRC 106054</name>
    <dbReference type="NCBI Taxonomy" id="1220578"/>
    <lineage>
        <taxon>Bacteria</taxon>
        <taxon>Pseudomonadati</taxon>
        <taxon>Bacteroidota</taxon>
        <taxon>Chitinophagia</taxon>
        <taxon>Chitinophagales</taxon>
        <taxon>Chitinophagaceae</taxon>
        <taxon>Flavihumibacter</taxon>
    </lineage>
</organism>
<keyword evidence="7" id="KW-0819">tRNA processing</keyword>
<dbReference type="InterPro" id="IPR003358">
    <property type="entry name" value="tRNA_(Gua-N-7)_MeTrfase_Trmb"/>
</dbReference>
<dbReference type="Proteomes" id="UP000033121">
    <property type="component" value="Unassembled WGS sequence"/>
</dbReference>
<proteinExistence type="predicted"/>
<evidence type="ECO:0000256" key="7">
    <source>
        <dbReference type="ARBA" id="ARBA00022694"/>
    </source>
</evidence>
<evidence type="ECO:0000256" key="6">
    <source>
        <dbReference type="ARBA" id="ARBA00022691"/>
    </source>
</evidence>
<reference evidence="9 10" key="1">
    <citation type="submission" date="2015-04" db="EMBL/GenBank/DDBJ databases">
        <title>Whole genome shotgun sequence of Flavihumibacter petaseus NBRC 106054.</title>
        <authorList>
            <person name="Miyazawa S."/>
            <person name="Hosoyama A."/>
            <person name="Hashimoto M."/>
            <person name="Noguchi M."/>
            <person name="Tsuchikane K."/>
            <person name="Ohji S."/>
            <person name="Yamazoe A."/>
            <person name="Ichikawa N."/>
            <person name="Kimura A."/>
            <person name="Fujita N."/>
        </authorList>
    </citation>
    <scope>NUCLEOTIDE SEQUENCE [LARGE SCALE GENOMIC DNA]</scope>
    <source>
        <strain evidence="9 10">NBRC 106054</strain>
    </source>
</reference>
<evidence type="ECO:0000259" key="8">
    <source>
        <dbReference type="Pfam" id="PF13847"/>
    </source>
</evidence>
<evidence type="ECO:0000256" key="4">
    <source>
        <dbReference type="ARBA" id="ARBA00022603"/>
    </source>
</evidence>
<keyword evidence="10" id="KW-1185">Reference proteome</keyword>
<dbReference type="InterPro" id="IPR029063">
    <property type="entry name" value="SAM-dependent_MTases_sf"/>
</dbReference>